<organism evidence="1 2">
    <name type="scientific">Novibacillus thermophilus</name>
    <dbReference type="NCBI Taxonomy" id="1471761"/>
    <lineage>
        <taxon>Bacteria</taxon>
        <taxon>Bacillati</taxon>
        <taxon>Bacillota</taxon>
        <taxon>Bacilli</taxon>
        <taxon>Bacillales</taxon>
        <taxon>Thermoactinomycetaceae</taxon>
        <taxon>Novibacillus</taxon>
    </lineage>
</organism>
<dbReference type="EMBL" id="CP019699">
    <property type="protein sequence ID" value="AQS55912.1"/>
    <property type="molecule type" value="Genomic_DNA"/>
</dbReference>
<reference evidence="1 2" key="1">
    <citation type="journal article" date="2015" name="Int. J. Syst. Evol. Microbiol.">
        <title>Novibacillus thermophilus gen. nov., sp. nov., a Gram-staining-negative and moderately thermophilic member of the family Thermoactinomycetaceae.</title>
        <authorList>
            <person name="Yang G."/>
            <person name="Chen J."/>
            <person name="Zhou S."/>
        </authorList>
    </citation>
    <scope>NUCLEOTIDE SEQUENCE [LARGE SCALE GENOMIC DNA]</scope>
    <source>
        <strain evidence="1 2">SG-1</strain>
    </source>
</reference>
<evidence type="ECO:0000313" key="2">
    <source>
        <dbReference type="Proteomes" id="UP000188603"/>
    </source>
</evidence>
<evidence type="ECO:0000313" key="1">
    <source>
        <dbReference type="EMBL" id="AQS55912.1"/>
    </source>
</evidence>
<dbReference type="Proteomes" id="UP000188603">
    <property type="component" value="Chromosome"/>
</dbReference>
<protein>
    <recommendedName>
        <fullName evidence="3">UDP-N-acetylmuramoylalanine--D-glutamate ligase</fullName>
    </recommendedName>
</protein>
<dbReference type="Pfam" id="PF07293">
    <property type="entry name" value="DUF1450"/>
    <property type="match status" value="1"/>
</dbReference>
<accession>A0A1U9K7B4</accession>
<dbReference type="STRING" id="1471761.B0W44_09020"/>
<dbReference type="KEGG" id="ntr:B0W44_09020"/>
<dbReference type="AlphaFoldDB" id="A0A1U9K7B4"/>
<name>A0A1U9K7B4_9BACL</name>
<sequence length="87" mass="10109">MIRPLVEFCVNNLTPEVKQVKEDLEHDDDIDVVEYDCLGHCSECYVRPYALLDGDFIAADSGPELLKAIREAIDKQQEWWDELDRLL</sequence>
<proteinExistence type="predicted"/>
<dbReference type="RefSeq" id="WP_228441619.1">
    <property type="nucleotide sequence ID" value="NZ_CP019699.1"/>
</dbReference>
<keyword evidence="2" id="KW-1185">Reference proteome</keyword>
<evidence type="ECO:0008006" key="3">
    <source>
        <dbReference type="Google" id="ProtNLM"/>
    </source>
</evidence>
<gene>
    <name evidence="1" type="ORF">B0W44_09020</name>
</gene>
<dbReference type="InterPro" id="IPR009910">
    <property type="entry name" value="DUF1450"/>
</dbReference>